<accession>A0ABS0X8X8</accession>
<evidence type="ECO:0000313" key="2">
    <source>
        <dbReference type="EMBL" id="MBJ3809660.1"/>
    </source>
</evidence>
<proteinExistence type="predicted"/>
<dbReference type="RefSeq" id="WP_190115559.1">
    <property type="nucleotide sequence ID" value="NZ_BMVR01000004.1"/>
</dbReference>
<organism evidence="2 3">
    <name type="scientific">Streptomyces flavofungini</name>
    <dbReference type="NCBI Taxonomy" id="68200"/>
    <lineage>
        <taxon>Bacteria</taxon>
        <taxon>Bacillati</taxon>
        <taxon>Actinomycetota</taxon>
        <taxon>Actinomycetes</taxon>
        <taxon>Kitasatosporales</taxon>
        <taxon>Streptomycetaceae</taxon>
        <taxon>Streptomyces</taxon>
    </lineage>
</organism>
<comment type="caution">
    <text evidence="2">The sequence shown here is derived from an EMBL/GenBank/DDBJ whole genome shotgun (WGS) entry which is preliminary data.</text>
</comment>
<sequence length="169" mass="18150">MTSLAPPPSAVEPPRPRPVAPARSSPDGPAIQRLPFRSSRSSGTSGAIGALASEAAATVATTLGRLRPHRERPGDPPPPYSPSDEDTSSPPPPYSPPANGAPPPYSAVAPGAPPPAYTRVPKGTFDPKDLTDFQLDELTHRMIGRITRLIRTELRMDRERIGRLRDDRR</sequence>
<keyword evidence="3" id="KW-1185">Reference proteome</keyword>
<dbReference type="Proteomes" id="UP000634780">
    <property type="component" value="Unassembled WGS sequence"/>
</dbReference>
<gene>
    <name evidence="2" type="ORF">JGB26_21480</name>
</gene>
<feature type="compositionally biased region" description="Low complexity" evidence="1">
    <location>
        <begin position="45"/>
        <end position="62"/>
    </location>
</feature>
<evidence type="ECO:0000256" key="1">
    <source>
        <dbReference type="SAM" id="MobiDB-lite"/>
    </source>
</evidence>
<evidence type="ECO:0000313" key="3">
    <source>
        <dbReference type="Proteomes" id="UP000634780"/>
    </source>
</evidence>
<feature type="compositionally biased region" description="Pro residues" evidence="1">
    <location>
        <begin position="1"/>
        <end position="19"/>
    </location>
</feature>
<evidence type="ECO:0008006" key="4">
    <source>
        <dbReference type="Google" id="ProtNLM"/>
    </source>
</evidence>
<feature type="compositionally biased region" description="Pro residues" evidence="1">
    <location>
        <begin position="89"/>
        <end position="116"/>
    </location>
</feature>
<name>A0ABS0X8X8_9ACTN</name>
<dbReference type="EMBL" id="JAEKOZ010000012">
    <property type="protein sequence ID" value="MBJ3809660.1"/>
    <property type="molecule type" value="Genomic_DNA"/>
</dbReference>
<reference evidence="2 3" key="1">
    <citation type="submission" date="2020-12" db="EMBL/GenBank/DDBJ databases">
        <title>Streptomyces typhae sp. nov., a novel endophytic actinomycete isolated from the root of cattail pollen (Typha angustifolia L.).</title>
        <authorList>
            <person name="Peng C."/>
            <person name="Liu C."/>
        </authorList>
    </citation>
    <scope>NUCLEOTIDE SEQUENCE [LARGE SCALE GENOMIC DNA]</scope>
    <source>
        <strain evidence="2 3">JCM 4753</strain>
    </source>
</reference>
<protein>
    <recommendedName>
        <fullName evidence="4">Extensin</fullName>
    </recommendedName>
</protein>
<feature type="region of interest" description="Disordered" evidence="1">
    <location>
        <begin position="1"/>
        <end position="128"/>
    </location>
</feature>